<protein>
    <submittedName>
        <fullName evidence="1">Uncharacterized protein</fullName>
    </submittedName>
</protein>
<reference evidence="1 2" key="1">
    <citation type="submission" date="2019-03" db="EMBL/GenBank/DDBJ databases">
        <title>First draft genome of Liparis tanakae, snailfish: a comprehensive survey of snailfish specific genes.</title>
        <authorList>
            <person name="Kim W."/>
            <person name="Song I."/>
            <person name="Jeong J.-H."/>
            <person name="Kim D."/>
            <person name="Kim S."/>
            <person name="Ryu S."/>
            <person name="Song J.Y."/>
            <person name="Lee S.K."/>
        </authorList>
    </citation>
    <scope>NUCLEOTIDE SEQUENCE [LARGE SCALE GENOMIC DNA]</scope>
    <source>
        <tissue evidence="1">Muscle</tissue>
    </source>
</reference>
<accession>A0A4Z2I957</accession>
<evidence type="ECO:0000313" key="1">
    <source>
        <dbReference type="EMBL" id="TNN73904.1"/>
    </source>
</evidence>
<proteinExistence type="predicted"/>
<organism evidence="1 2">
    <name type="scientific">Liparis tanakae</name>
    <name type="common">Tanaka's snailfish</name>
    <dbReference type="NCBI Taxonomy" id="230148"/>
    <lineage>
        <taxon>Eukaryota</taxon>
        <taxon>Metazoa</taxon>
        <taxon>Chordata</taxon>
        <taxon>Craniata</taxon>
        <taxon>Vertebrata</taxon>
        <taxon>Euteleostomi</taxon>
        <taxon>Actinopterygii</taxon>
        <taxon>Neopterygii</taxon>
        <taxon>Teleostei</taxon>
        <taxon>Neoteleostei</taxon>
        <taxon>Acanthomorphata</taxon>
        <taxon>Eupercaria</taxon>
        <taxon>Perciformes</taxon>
        <taxon>Cottioidei</taxon>
        <taxon>Cottales</taxon>
        <taxon>Liparidae</taxon>
        <taxon>Liparis</taxon>
    </lineage>
</organism>
<gene>
    <name evidence="1" type="ORF">EYF80_015921</name>
</gene>
<dbReference type="OrthoDB" id="10670705at2759"/>
<dbReference type="AlphaFoldDB" id="A0A4Z2I957"/>
<sequence length="379" mass="40020">MTYAQRSTLKSSECDRIPIPRGLTCCGQHGAGEEQGGHEVPVALAFVPHHRHPVVTGLQRAGQQLLQARVGHAAVVAQEVAPRRLQLAAELLLVGPLDGGEDPGADQQVEDVTDNQQRKIQRGLASLHKPRAPAVAAAAADHHVPVNVGLRHLLSWKEGKNVEDKTMPGSELAVCSSSVPWLRITQSGSDCVVPLGSNKTTWNFLKSSAVVPVVGDTVVVVVMVTRVPLPVLVVVGLVAVDDVGTVVERVLVAVLIDVLVVVTQVPHQIGVFATQEAVASEPDSAHTLEQNLGRQAQAEAVRLAAFEAARTGQTVEARGCVSVALPVHPLPPFCGGGLLQRRSRVMLPAPHVVVHADQGDQRPQFPSGCAGCESSAYNL</sequence>
<evidence type="ECO:0000313" key="2">
    <source>
        <dbReference type="Proteomes" id="UP000314294"/>
    </source>
</evidence>
<comment type="caution">
    <text evidence="1">The sequence shown here is derived from an EMBL/GenBank/DDBJ whole genome shotgun (WGS) entry which is preliminary data.</text>
</comment>
<keyword evidence="2" id="KW-1185">Reference proteome</keyword>
<dbReference type="Proteomes" id="UP000314294">
    <property type="component" value="Unassembled WGS sequence"/>
</dbReference>
<name>A0A4Z2I957_9TELE</name>
<dbReference type="EMBL" id="SRLO01000120">
    <property type="protein sequence ID" value="TNN73904.1"/>
    <property type="molecule type" value="Genomic_DNA"/>
</dbReference>